<comment type="caution">
    <text evidence="2">The sequence shown here is derived from an EMBL/GenBank/DDBJ whole genome shotgun (WGS) entry which is preliminary data.</text>
</comment>
<evidence type="ECO:0000313" key="3">
    <source>
        <dbReference type="Proteomes" id="UP000283522"/>
    </source>
</evidence>
<dbReference type="Proteomes" id="UP000283522">
    <property type="component" value="Unassembled WGS sequence"/>
</dbReference>
<keyword evidence="1" id="KW-0812">Transmembrane</keyword>
<feature type="transmembrane region" description="Helical" evidence="1">
    <location>
        <begin position="12"/>
        <end position="32"/>
    </location>
</feature>
<dbReference type="AlphaFoldDB" id="A0A418PQA7"/>
<evidence type="ECO:0000313" key="2">
    <source>
        <dbReference type="EMBL" id="RIW14488.1"/>
    </source>
</evidence>
<evidence type="ECO:0000256" key="1">
    <source>
        <dbReference type="SAM" id="Phobius"/>
    </source>
</evidence>
<keyword evidence="3" id="KW-1185">Reference proteome</keyword>
<dbReference type="EMBL" id="QXML01000006">
    <property type="protein sequence ID" value="RIW14488.1"/>
    <property type="molecule type" value="Genomic_DNA"/>
</dbReference>
<sequence length="389" mass="45328">MKEELKVFIFRLWPIFLLLLGFPLLSFGIWYFTPGKSFEILVIDKTVRDKTYQEHRSIFWILDHSKYKNSGGEFYQSDRDYLGFFPNEKPDYGTSKDLVGKSEEEIRELVSKTDLVYLADSYGVYESDFSVEKQDELSKKVYGGLDYSDIQLLRMAKEEGKVIVAEYNSIASPTPKAIRTEFENLMGVKWTGWIGRYFDELDTLANGDIPTWMVRQFQAQHGAWNLAGPGLIFIKETGEIEAFLYQTDFQNKTPLIRTQKVNKHGYSLPEVVPYPDWFDVVLIEREYQVISYYDINPTSEGLQRLRAMGLPRFFPAAVVRKLEKGSQYYFAGDFSDMRGELGSPKFAGVPALWRGLYVVADYTDRQSFFWNYYYPLLNQVFENSRPEKD</sequence>
<dbReference type="OrthoDB" id="916275at2"/>
<proteinExistence type="predicted"/>
<keyword evidence="1" id="KW-1133">Transmembrane helix</keyword>
<gene>
    <name evidence="2" type="ORF">D0X99_13085</name>
</gene>
<organism evidence="2 3">
    <name type="scientific">Algoriphagus lacus</name>
    <dbReference type="NCBI Taxonomy" id="2056311"/>
    <lineage>
        <taxon>Bacteria</taxon>
        <taxon>Pseudomonadati</taxon>
        <taxon>Bacteroidota</taxon>
        <taxon>Cytophagia</taxon>
        <taxon>Cytophagales</taxon>
        <taxon>Cyclobacteriaceae</taxon>
        <taxon>Algoriphagus</taxon>
    </lineage>
</organism>
<reference evidence="2 3" key="1">
    <citation type="submission" date="2018-09" db="EMBL/GenBank/DDBJ databases">
        <authorList>
            <person name="Wang X."/>
            <person name="Du Z."/>
        </authorList>
    </citation>
    <scope>NUCLEOTIDE SEQUENCE [LARGE SCALE GENOMIC DNA]</scope>
    <source>
        <strain evidence="2 3">N3</strain>
    </source>
</reference>
<accession>A0A418PQA7</accession>
<keyword evidence="1" id="KW-0472">Membrane</keyword>
<protein>
    <submittedName>
        <fullName evidence="2">Uncharacterized protein</fullName>
    </submittedName>
</protein>
<name>A0A418PQA7_9BACT</name>
<dbReference type="RefSeq" id="WP_119478286.1">
    <property type="nucleotide sequence ID" value="NZ_QXML01000006.1"/>
</dbReference>